<gene>
    <name evidence="1" type="ORF">QNI16_38205</name>
</gene>
<name>A0AAE3UBC6_9BACT</name>
<evidence type="ECO:0000313" key="1">
    <source>
        <dbReference type="EMBL" id="MDJ1486376.1"/>
    </source>
</evidence>
<proteinExistence type="predicted"/>
<sequence length="401" mass="46420">MENCTIYSHYIAIEKIIPILKQYFPSAQTEITGTEQKWSQLKLTIGKSFWKKGSTFTVYYRQRLHPDYKLVLSEEPLIQNLVGMYNFFSSFPAQNPDIYNRLLQKITTLNAEISFAAEPGFIDTHVECILNIAKALDGIIFSNPNSVFPDLGMYDKNGVLLLNNMGKSEATTLDVSIESKYYDKVSGDEPDERKDRTNELLQSYGIAINTHLPRIVNESEVNIRTPYEIAERVTVLSLINLVAFNSVEPTDAIQYFKRYNLWDKVTENEKDLLENPTQSKKDQVTWQCEGIWVLLWSLGKADEIPFPDHLCSLNDLDFYPFQGFNQDPNEIIQQLTQRRTDTEILDSADLYYRIDWACVNARVKGQEMAIVQPGVVYERHYALNWLIRNRDQEWDDVTCDT</sequence>
<dbReference type="Proteomes" id="UP001241110">
    <property type="component" value="Unassembled WGS sequence"/>
</dbReference>
<evidence type="ECO:0000313" key="2">
    <source>
        <dbReference type="Proteomes" id="UP001241110"/>
    </source>
</evidence>
<comment type="caution">
    <text evidence="1">The sequence shown here is derived from an EMBL/GenBank/DDBJ whole genome shotgun (WGS) entry which is preliminary data.</text>
</comment>
<dbReference type="RefSeq" id="WP_313989931.1">
    <property type="nucleotide sequence ID" value="NZ_JASJOS010000037.1"/>
</dbReference>
<dbReference type="Pfam" id="PF14094">
    <property type="entry name" value="DUF4272"/>
    <property type="match status" value="1"/>
</dbReference>
<dbReference type="EMBL" id="JASJOS010000037">
    <property type="protein sequence ID" value="MDJ1486376.1"/>
    <property type="molecule type" value="Genomic_DNA"/>
</dbReference>
<reference evidence="1" key="1">
    <citation type="submission" date="2023-05" db="EMBL/GenBank/DDBJ databases">
        <authorList>
            <person name="Zhang X."/>
        </authorList>
    </citation>
    <scope>NUCLEOTIDE SEQUENCE</scope>
    <source>
        <strain evidence="1">YF14B1</strain>
    </source>
</reference>
<dbReference type="InterPro" id="IPR025368">
    <property type="entry name" value="DUF4272"/>
</dbReference>
<protein>
    <submittedName>
        <fullName evidence="1">DUF4272 domain-containing protein</fullName>
    </submittedName>
</protein>
<organism evidence="1 2">
    <name type="scientific">Xanthocytophaga flava</name>
    <dbReference type="NCBI Taxonomy" id="3048013"/>
    <lineage>
        <taxon>Bacteria</taxon>
        <taxon>Pseudomonadati</taxon>
        <taxon>Bacteroidota</taxon>
        <taxon>Cytophagia</taxon>
        <taxon>Cytophagales</taxon>
        <taxon>Rhodocytophagaceae</taxon>
        <taxon>Xanthocytophaga</taxon>
    </lineage>
</organism>
<dbReference type="AlphaFoldDB" id="A0AAE3UBC6"/>
<accession>A0AAE3UBC6</accession>